<dbReference type="Proteomes" id="UP001153331">
    <property type="component" value="Unassembled WGS sequence"/>
</dbReference>
<gene>
    <name evidence="1" type="ORF">OPT61_g9075</name>
</gene>
<evidence type="ECO:0000313" key="1">
    <source>
        <dbReference type="EMBL" id="KAJ8107136.1"/>
    </source>
</evidence>
<organism evidence="1 2">
    <name type="scientific">Boeremia exigua</name>
    <dbReference type="NCBI Taxonomy" id="749465"/>
    <lineage>
        <taxon>Eukaryota</taxon>
        <taxon>Fungi</taxon>
        <taxon>Dikarya</taxon>
        <taxon>Ascomycota</taxon>
        <taxon>Pezizomycotina</taxon>
        <taxon>Dothideomycetes</taxon>
        <taxon>Pleosporomycetidae</taxon>
        <taxon>Pleosporales</taxon>
        <taxon>Pleosporineae</taxon>
        <taxon>Didymellaceae</taxon>
        <taxon>Boeremia</taxon>
    </lineage>
</organism>
<name>A0ACC2HVL3_9PLEO</name>
<keyword evidence="2" id="KW-1185">Reference proteome</keyword>
<protein>
    <submittedName>
        <fullName evidence="1">Uncharacterized protein</fullName>
    </submittedName>
</protein>
<proteinExistence type="predicted"/>
<comment type="caution">
    <text evidence="1">The sequence shown here is derived from an EMBL/GenBank/DDBJ whole genome shotgun (WGS) entry which is preliminary data.</text>
</comment>
<accession>A0ACC2HVL3</accession>
<evidence type="ECO:0000313" key="2">
    <source>
        <dbReference type="Proteomes" id="UP001153331"/>
    </source>
</evidence>
<reference evidence="1" key="1">
    <citation type="submission" date="2022-11" db="EMBL/GenBank/DDBJ databases">
        <title>Genome Sequence of Boeremia exigua.</title>
        <authorList>
            <person name="Buettner E."/>
        </authorList>
    </citation>
    <scope>NUCLEOTIDE SEQUENCE</scope>
    <source>
        <strain evidence="1">CU02</strain>
    </source>
</reference>
<sequence>MPPKAATGDKAGKTYSADVVAAVLYATGTTSLSMKNYELMSSLDGVKTASAFQHDFRAVIAKAKELKARVESGETFQSGQATNKRGMCVCALTFTVSLLSFIFSFTTPIPGSNKVLQPSKLPIFSDVPLHFTLLYSFSAA</sequence>
<dbReference type="EMBL" id="JAPHNI010000997">
    <property type="protein sequence ID" value="KAJ8107136.1"/>
    <property type="molecule type" value="Genomic_DNA"/>
</dbReference>